<dbReference type="PANTHER" id="PTHR35005">
    <property type="entry name" value="3-DEHYDRO-SCYLLO-INOSOSE HYDROLASE"/>
    <property type="match status" value="1"/>
</dbReference>
<dbReference type="EMBL" id="MNUO01000055">
    <property type="protein sequence ID" value="OIN97270.1"/>
    <property type="molecule type" value="Genomic_DNA"/>
</dbReference>
<keyword evidence="4" id="KW-0862">Zinc</keyword>
<evidence type="ECO:0000313" key="7">
    <source>
        <dbReference type="Proteomes" id="UP000182278"/>
    </source>
</evidence>
<evidence type="ECO:0000256" key="5">
    <source>
        <dbReference type="ARBA" id="ARBA00024029"/>
    </source>
</evidence>
<accession>A0A1J4SGS9</accession>
<keyword evidence="3" id="KW-0378">Hydrolase</keyword>
<evidence type="ECO:0000256" key="1">
    <source>
        <dbReference type="ARBA" id="ARBA00001947"/>
    </source>
</evidence>
<dbReference type="GO" id="GO:0046872">
    <property type="term" value="F:metal ion binding"/>
    <property type="evidence" value="ECO:0007669"/>
    <property type="project" value="UniProtKB-KW"/>
</dbReference>
<dbReference type="Pfam" id="PF02633">
    <property type="entry name" value="Creatininase"/>
    <property type="match status" value="1"/>
</dbReference>
<comment type="similarity">
    <text evidence="5">Belongs to the creatininase superfamily.</text>
</comment>
<sequence>MKLEEMKPGEIDEMLKRASIIYIPWGALEWHGVHNPIGLDTIKAYHLCLEAIKKTGGAVHPPIYCGYQTMKPHAGFKKTIEVKKEVVQALAREYFEQLYDEGFRIFVVLMGHYGPKHIEALREIGSEFAQKYTDAKILMVPDYELVMDKGIEGDHVGAYETSLLMYFRPDLVNLNLLPKDREITVKDDGISGMDPRKSTREEGKRIADLIVGEITGRVQELMKSL</sequence>
<protein>
    <recommendedName>
        <fullName evidence="8">Creatinine amidohydrolase</fullName>
    </recommendedName>
</protein>
<dbReference type="PANTHER" id="PTHR35005:SF1">
    <property type="entry name" value="2-AMINO-5-FORMYLAMINO-6-RIBOSYLAMINOPYRIMIDIN-4(3H)-ONE 5'-MONOPHOSPHATE DEFORMYLASE"/>
    <property type="match status" value="1"/>
</dbReference>
<keyword evidence="2" id="KW-0479">Metal-binding</keyword>
<organism evidence="6 7">
    <name type="scientific">Candidatus Desantisbacteria bacterium CG1_02_38_46</name>
    <dbReference type="NCBI Taxonomy" id="1817893"/>
    <lineage>
        <taxon>Bacteria</taxon>
        <taxon>Candidatus Desantisiibacteriota</taxon>
    </lineage>
</organism>
<evidence type="ECO:0000313" key="6">
    <source>
        <dbReference type="EMBL" id="OIN97270.1"/>
    </source>
</evidence>
<evidence type="ECO:0000256" key="2">
    <source>
        <dbReference type="ARBA" id="ARBA00022723"/>
    </source>
</evidence>
<dbReference type="STRING" id="1817893.AUJ66_03900"/>
<dbReference type="GO" id="GO:0009231">
    <property type="term" value="P:riboflavin biosynthetic process"/>
    <property type="evidence" value="ECO:0007669"/>
    <property type="project" value="TreeGrafter"/>
</dbReference>
<dbReference type="Gene3D" id="3.40.50.10310">
    <property type="entry name" value="Creatininase"/>
    <property type="match status" value="1"/>
</dbReference>
<comment type="cofactor">
    <cofactor evidence="1">
        <name>Zn(2+)</name>
        <dbReference type="ChEBI" id="CHEBI:29105"/>
    </cofactor>
</comment>
<comment type="caution">
    <text evidence="6">The sequence shown here is derived from an EMBL/GenBank/DDBJ whole genome shotgun (WGS) entry which is preliminary data.</text>
</comment>
<dbReference type="Proteomes" id="UP000182278">
    <property type="component" value="Unassembled WGS sequence"/>
</dbReference>
<dbReference type="SUPFAM" id="SSF102215">
    <property type="entry name" value="Creatininase"/>
    <property type="match status" value="1"/>
</dbReference>
<dbReference type="AlphaFoldDB" id="A0A1J4SGS9"/>
<proteinExistence type="inferred from homology"/>
<evidence type="ECO:0000256" key="4">
    <source>
        <dbReference type="ARBA" id="ARBA00022833"/>
    </source>
</evidence>
<dbReference type="InterPro" id="IPR003785">
    <property type="entry name" value="Creatininase/forma_Hydrolase"/>
</dbReference>
<dbReference type="GO" id="GO:0016811">
    <property type="term" value="F:hydrolase activity, acting on carbon-nitrogen (but not peptide) bonds, in linear amides"/>
    <property type="evidence" value="ECO:0007669"/>
    <property type="project" value="TreeGrafter"/>
</dbReference>
<dbReference type="InterPro" id="IPR024087">
    <property type="entry name" value="Creatininase-like_sf"/>
</dbReference>
<name>A0A1J4SGS9_9BACT</name>
<evidence type="ECO:0000256" key="3">
    <source>
        <dbReference type="ARBA" id="ARBA00022801"/>
    </source>
</evidence>
<reference evidence="6 7" key="1">
    <citation type="journal article" date="2016" name="Environ. Microbiol.">
        <title>Genomic resolution of a cold subsurface aquifer community provides metabolic insights for novel microbes adapted to high CO concentrations.</title>
        <authorList>
            <person name="Probst A.J."/>
            <person name="Castelle C.J."/>
            <person name="Singh A."/>
            <person name="Brown C.T."/>
            <person name="Anantharaman K."/>
            <person name="Sharon I."/>
            <person name="Hug L.A."/>
            <person name="Burstein D."/>
            <person name="Emerson J.B."/>
            <person name="Thomas B.C."/>
            <person name="Banfield J.F."/>
        </authorList>
    </citation>
    <scope>NUCLEOTIDE SEQUENCE [LARGE SCALE GENOMIC DNA]</scope>
    <source>
        <strain evidence="6">CG1_02_38_46</strain>
    </source>
</reference>
<gene>
    <name evidence="6" type="ORF">AUJ66_03900</name>
</gene>
<evidence type="ECO:0008006" key="8">
    <source>
        <dbReference type="Google" id="ProtNLM"/>
    </source>
</evidence>